<accession>A0A644XFG9</accession>
<dbReference type="EMBL" id="VSSQ01002344">
    <property type="protein sequence ID" value="MPM14829.1"/>
    <property type="molecule type" value="Genomic_DNA"/>
</dbReference>
<protein>
    <submittedName>
        <fullName evidence="1">Uncharacterized protein</fullName>
    </submittedName>
</protein>
<proteinExistence type="predicted"/>
<reference evidence="1" key="1">
    <citation type="submission" date="2019-08" db="EMBL/GenBank/DDBJ databases">
        <authorList>
            <person name="Kucharzyk K."/>
            <person name="Murdoch R.W."/>
            <person name="Higgins S."/>
            <person name="Loffler F."/>
        </authorList>
    </citation>
    <scope>NUCLEOTIDE SEQUENCE</scope>
</reference>
<sequence length="114" mass="12721">MRLFKIISVVFIIQLVVNLTTGSHISCKENPGNVDGKETIALISSDSQNAFIPNERESSVPTGSDNNLLKKSKPLPEDIGFFSAKKYNILFFSDIVSSIHFNCQTFLKVRSLRN</sequence>
<comment type="caution">
    <text evidence="1">The sequence shown here is derived from an EMBL/GenBank/DDBJ whole genome shotgun (WGS) entry which is preliminary data.</text>
</comment>
<dbReference type="AlphaFoldDB" id="A0A644XFG9"/>
<name>A0A644XFG9_9ZZZZ</name>
<evidence type="ECO:0000313" key="1">
    <source>
        <dbReference type="EMBL" id="MPM14829.1"/>
    </source>
</evidence>
<gene>
    <name evidence="1" type="ORF">SDC9_61193</name>
</gene>
<organism evidence="1">
    <name type="scientific">bioreactor metagenome</name>
    <dbReference type="NCBI Taxonomy" id="1076179"/>
    <lineage>
        <taxon>unclassified sequences</taxon>
        <taxon>metagenomes</taxon>
        <taxon>ecological metagenomes</taxon>
    </lineage>
</organism>